<dbReference type="AlphaFoldDB" id="A0A645BWU8"/>
<evidence type="ECO:0000256" key="1">
    <source>
        <dbReference type="SAM" id="Phobius"/>
    </source>
</evidence>
<accession>A0A645BWU8</accession>
<evidence type="ECO:0000313" key="2">
    <source>
        <dbReference type="EMBL" id="MPM67603.1"/>
    </source>
</evidence>
<feature type="transmembrane region" description="Helical" evidence="1">
    <location>
        <begin position="12"/>
        <end position="30"/>
    </location>
</feature>
<dbReference type="Pfam" id="PF09560">
    <property type="entry name" value="Spore_YunB"/>
    <property type="match status" value="1"/>
</dbReference>
<keyword evidence="1" id="KW-1133">Transmembrane helix</keyword>
<organism evidence="2">
    <name type="scientific">bioreactor metagenome</name>
    <dbReference type="NCBI Taxonomy" id="1076179"/>
    <lineage>
        <taxon>unclassified sequences</taxon>
        <taxon>metagenomes</taxon>
        <taxon>ecological metagenomes</taxon>
    </lineage>
</organism>
<reference evidence="2" key="1">
    <citation type="submission" date="2019-08" db="EMBL/GenBank/DDBJ databases">
        <authorList>
            <person name="Kucharzyk K."/>
            <person name="Murdoch R.W."/>
            <person name="Higgins S."/>
            <person name="Loffler F."/>
        </authorList>
    </citation>
    <scope>NUCLEOTIDE SEQUENCE</scope>
</reference>
<dbReference type="PIRSF" id="PIRSF021383">
    <property type="entry name" value="YunB"/>
    <property type="match status" value="1"/>
</dbReference>
<gene>
    <name evidence="2" type="primary">yunB_7</name>
    <name evidence="2" type="ORF">SDC9_114527</name>
</gene>
<dbReference type="NCBIfam" id="TIGR02832">
    <property type="entry name" value="spo_yunB"/>
    <property type="match status" value="1"/>
</dbReference>
<sequence length="211" mass="23270">MKRYRSPLEIKLSFIGIVCFIVTLITLLMIDAKVRPILKTIASNKANNIALEVLSDSVDEVLAQNEVKYKDITYFVYDQDHKITAIKTNIALANSLESKIEQSITNRLNNITEEKISIPMGSILGGNILSGRGPHVKLYITLACNVNSNIVNLFESAGINQTRHQVQLDIKLRVSVIMTGMSTSTEVKSNVPIAETILVGVVPDAYANINK</sequence>
<dbReference type="InterPro" id="IPR014197">
    <property type="entry name" value="Sporulation_prot_YunB"/>
</dbReference>
<protein>
    <submittedName>
        <fullName evidence="2">Sporulation protein YunB</fullName>
    </submittedName>
</protein>
<keyword evidence="1" id="KW-0812">Transmembrane</keyword>
<name>A0A645BWU8_9ZZZZ</name>
<comment type="caution">
    <text evidence="2">The sequence shown here is derived from an EMBL/GenBank/DDBJ whole genome shotgun (WGS) entry which is preliminary data.</text>
</comment>
<dbReference type="EMBL" id="VSSQ01021783">
    <property type="protein sequence ID" value="MPM67603.1"/>
    <property type="molecule type" value="Genomic_DNA"/>
</dbReference>
<keyword evidence="1" id="KW-0472">Membrane</keyword>
<proteinExistence type="predicted"/>